<dbReference type="Proteomes" id="UP000808146">
    <property type="component" value="Unassembled WGS sequence"/>
</dbReference>
<proteinExistence type="predicted"/>
<dbReference type="AlphaFoldDB" id="A0A9D7LLU5"/>
<sequence length="69" mass="7359">MQTNQVGEFKGSLSEMIDPVRTGEAIGMAYGRFFNNGTLIQDKSCGSASREFPEADSVISGTSAFCTSK</sequence>
<reference evidence="2" key="1">
    <citation type="journal article" date="2021" name="Nat. Commun.">
        <title>Connecting structure to function with the recovery of over 1000 high-quality metagenome-assembled genomes from activated sludge using long-read sequencing.</title>
        <authorList>
            <person name="Singleton C.M."/>
            <person name="Petriglieri F."/>
            <person name="Kristensen J.M."/>
            <person name="Kirkegaard R.H."/>
            <person name="Michaelsen T.Y."/>
            <person name="Andersen M.H."/>
            <person name="Kondrotaite Z."/>
            <person name="Karst S.M."/>
            <person name="Dueholm M.S."/>
            <person name="Nielsen P.H."/>
            <person name="Albertsen M."/>
        </authorList>
    </citation>
    <scope>NUCLEOTIDE SEQUENCE [LARGE SCALE GENOMIC DNA]</scope>
</reference>
<gene>
    <name evidence="1" type="ORF">IPN75_06100</name>
</gene>
<evidence type="ECO:0000313" key="1">
    <source>
        <dbReference type="EMBL" id="MBK8889981.1"/>
    </source>
</evidence>
<dbReference type="EMBL" id="JADKBR010000005">
    <property type="protein sequence ID" value="MBK8889981.1"/>
    <property type="molecule type" value="Genomic_DNA"/>
</dbReference>
<accession>A0A9D7LLU5</accession>
<protein>
    <submittedName>
        <fullName evidence="1">Uncharacterized protein</fullName>
    </submittedName>
</protein>
<evidence type="ECO:0000313" key="2">
    <source>
        <dbReference type="Proteomes" id="UP000808146"/>
    </source>
</evidence>
<organism evidence="1 2">
    <name type="scientific">Candidatus Dechloromonas phosphorivorans</name>
    <dbReference type="NCBI Taxonomy" id="2899244"/>
    <lineage>
        <taxon>Bacteria</taxon>
        <taxon>Pseudomonadati</taxon>
        <taxon>Pseudomonadota</taxon>
        <taxon>Betaproteobacteria</taxon>
        <taxon>Rhodocyclales</taxon>
        <taxon>Azonexaceae</taxon>
        <taxon>Dechloromonas</taxon>
    </lineage>
</organism>
<name>A0A9D7LLU5_9RHOO</name>
<comment type="caution">
    <text evidence="1">The sequence shown here is derived from an EMBL/GenBank/DDBJ whole genome shotgun (WGS) entry which is preliminary data.</text>
</comment>